<dbReference type="Pfam" id="PF13470">
    <property type="entry name" value="PIN_3"/>
    <property type="match status" value="1"/>
</dbReference>
<dbReference type="RefSeq" id="WP_163282991.1">
    <property type="nucleotide sequence ID" value="NZ_JAAGVY010000002.1"/>
</dbReference>
<dbReference type="InterPro" id="IPR002716">
    <property type="entry name" value="PIN_dom"/>
</dbReference>
<dbReference type="Gene3D" id="3.40.50.1010">
    <property type="entry name" value="5'-nuclease"/>
    <property type="match status" value="1"/>
</dbReference>
<feature type="domain" description="PIN" evidence="1">
    <location>
        <begin position="4"/>
        <end position="116"/>
    </location>
</feature>
<reference evidence="2 3" key="1">
    <citation type="submission" date="2020-02" db="EMBL/GenBank/DDBJ databases">
        <title>Out from the shadows clarifying the taxonomy of the family Cryomorphaceae and related taxa by utilizing the GTDB taxonomic framework.</title>
        <authorList>
            <person name="Bowman J.P."/>
        </authorList>
    </citation>
    <scope>NUCLEOTIDE SEQUENCE [LARGE SCALE GENOMIC DNA]</scope>
    <source>
        <strain evidence="2 3">QSSC 1-22</strain>
    </source>
</reference>
<dbReference type="CDD" id="cd09854">
    <property type="entry name" value="PIN_VapC-like"/>
    <property type="match status" value="1"/>
</dbReference>
<dbReference type="Proteomes" id="UP000486602">
    <property type="component" value="Unassembled WGS sequence"/>
</dbReference>
<dbReference type="EMBL" id="JAAGVY010000002">
    <property type="protein sequence ID" value="NEN22275.1"/>
    <property type="molecule type" value="Genomic_DNA"/>
</dbReference>
<sequence length="138" mass="15689">MKAKVFIDTNVMLDFLGERKGFYQSAAKLISLSDKKKLEMFVSPISLATVNYLLTKYESIEIAIEKLRKFKVLCNISPIDELIIEKGLNSKFKDFEDALQYFCAVESGCDLIITRDGKDFKESKIPVMTPAEYLASIK</sequence>
<organism evidence="2 3">
    <name type="scientific">Cryomorpha ignava</name>
    <dbReference type="NCBI Taxonomy" id="101383"/>
    <lineage>
        <taxon>Bacteria</taxon>
        <taxon>Pseudomonadati</taxon>
        <taxon>Bacteroidota</taxon>
        <taxon>Flavobacteriia</taxon>
        <taxon>Flavobacteriales</taxon>
        <taxon>Cryomorphaceae</taxon>
        <taxon>Cryomorpha</taxon>
    </lineage>
</organism>
<comment type="caution">
    <text evidence="2">The sequence shown here is derived from an EMBL/GenBank/DDBJ whole genome shotgun (WGS) entry which is preliminary data.</text>
</comment>
<proteinExistence type="predicted"/>
<keyword evidence="3" id="KW-1185">Reference proteome</keyword>
<evidence type="ECO:0000313" key="3">
    <source>
        <dbReference type="Proteomes" id="UP000486602"/>
    </source>
</evidence>
<dbReference type="SUPFAM" id="SSF88723">
    <property type="entry name" value="PIN domain-like"/>
    <property type="match status" value="1"/>
</dbReference>
<name>A0A7K3WNJ4_9FLAO</name>
<evidence type="ECO:0000259" key="1">
    <source>
        <dbReference type="Pfam" id="PF13470"/>
    </source>
</evidence>
<dbReference type="AlphaFoldDB" id="A0A7K3WNJ4"/>
<accession>A0A7K3WNJ4</accession>
<evidence type="ECO:0000313" key="2">
    <source>
        <dbReference type="EMBL" id="NEN22275.1"/>
    </source>
</evidence>
<dbReference type="InterPro" id="IPR029060">
    <property type="entry name" value="PIN-like_dom_sf"/>
</dbReference>
<gene>
    <name evidence="2" type="ORF">G3O08_01995</name>
</gene>
<protein>
    <submittedName>
        <fullName evidence="2">PIN domain-containing protein</fullName>
    </submittedName>
</protein>